<sequence>MRRTLTKRTYGIDPTTRKRVVTGARKLPFYNQTLRTTAILKSGVMEYNLFKKEEPAYLRNYTGEKNPFPNGEGEFIAVTARFLAPDQSTITFNNATVAVLKGLSMIQNSGSFTMKIGDEIVAKDLLSVIMSPIPWLVLPFVKGNPNDVVFPPPGVIHFEPQSGWMERSKQKMVSFKTPLPVTSQEGVDLIIKIDKDPSIPLPPEIDNYLLEFQTPANIFLKSVSVER</sequence>
<name>T0GSP1_9LEPT</name>
<gene>
    <name evidence="1" type="ORF">LEP1GSC059_1123</name>
</gene>
<evidence type="ECO:0000313" key="1">
    <source>
        <dbReference type="EMBL" id="EQA71942.1"/>
    </source>
</evidence>
<dbReference type="RefSeq" id="WP_017213347.1">
    <property type="nucleotide sequence ID" value="NZ_AKWY02000020.1"/>
</dbReference>
<dbReference type="GeneID" id="23201997"/>
<protein>
    <submittedName>
        <fullName evidence="1">Uncharacterized protein</fullName>
    </submittedName>
</protein>
<organism evidence="1 2">
    <name type="scientific">Leptospira noguchii serovar Panama str. CZ214</name>
    <dbReference type="NCBI Taxonomy" id="1001595"/>
    <lineage>
        <taxon>Bacteria</taxon>
        <taxon>Pseudomonadati</taxon>
        <taxon>Spirochaetota</taxon>
        <taxon>Spirochaetia</taxon>
        <taxon>Leptospirales</taxon>
        <taxon>Leptospiraceae</taxon>
        <taxon>Leptospira</taxon>
    </lineage>
</organism>
<comment type="caution">
    <text evidence="1">The sequence shown here is derived from an EMBL/GenBank/DDBJ whole genome shotgun (WGS) entry which is preliminary data.</text>
</comment>
<reference evidence="1 2" key="1">
    <citation type="submission" date="2013-05" db="EMBL/GenBank/DDBJ databases">
        <authorList>
            <person name="Harkins D.M."/>
            <person name="Durkin A.S."/>
            <person name="Brinkac L.M."/>
            <person name="Haft D.H."/>
            <person name="Selengut J.D."/>
            <person name="Sanka R."/>
            <person name="DePew J."/>
            <person name="Purushe J."/>
            <person name="Hartskeerl R.A."/>
            <person name="Ahmed A."/>
            <person name="van der Linden H."/>
            <person name="Goris M.G.A."/>
            <person name="Vinetz J.M."/>
            <person name="Sutton G.G."/>
            <person name="Nierman W.C."/>
            <person name="Fouts D.E."/>
        </authorList>
    </citation>
    <scope>NUCLEOTIDE SEQUENCE [LARGE SCALE GENOMIC DNA]</scope>
    <source>
        <strain evidence="1 2">CZ214</strain>
    </source>
</reference>
<evidence type="ECO:0000313" key="2">
    <source>
        <dbReference type="Proteomes" id="UP000015442"/>
    </source>
</evidence>
<dbReference type="EMBL" id="AKWY02000020">
    <property type="protein sequence ID" value="EQA71942.1"/>
    <property type="molecule type" value="Genomic_DNA"/>
</dbReference>
<dbReference type="Proteomes" id="UP000015442">
    <property type="component" value="Unassembled WGS sequence"/>
</dbReference>
<accession>T0GSP1</accession>
<dbReference type="AlphaFoldDB" id="T0GSP1"/>
<proteinExistence type="predicted"/>